<evidence type="ECO:0000313" key="8">
    <source>
        <dbReference type="EMBL" id="KAB0791844.1"/>
    </source>
</evidence>
<evidence type="ECO:0000256" key="3">
    <source>
        <dbReference type="ARBA" id="ARBA00022989"/>
    </source>
</evidence>
<evidence type="ECO:0000256" key="2">
    <source>
        <dbReference type="ARBA" id="ARBA00022692"/>
    </source>
</evidence>
<gene>
    <name evidence="8" type="ORF">PPYR_03644</name>
</gene>
<proteinExistence type="predicted"/>
<keyword evidence="9" id="KW-1185">Reference proteome</keyword>
<evidence type="ECO:0000313" key="7">
    <source>
        <dbReference type="EMBL" id="JAV98071.1"/>
    </source>
</evidence>
<dbReference type="PANTHER" id="PTHR48021">
    <property type="match status" value="1"/>
</dbReference>
<keyword evidence="2 5" id="KW-0812">Transmembrane</keyword>
<feature type="domain" description="Major facilitator superfamily (MFS) profile" evidence="6">
    <location>
        <begin position="39"/>
        <end position="484"/>
    </location>
</feature>
<dbReference type="InterPro" id="IPR050549">
    <property type="entry name" value="MFS_Trehalose_Transporter"/>
</dbReference>
<feature type="transmembrane region" description="Helical" evidence="5">
    <location>
        <begin position="461"/>
        <end position="480"/>
    </location>
</feature>
<feature type="transmembrane region" description="Helical" evidence="5">
    <location>
        <begin position="360"/>
        <end position="383"/>
    </location>
</feature>
<feature type="transmembrane region" description="Helical" evidence="5">
    <location>
        <begin position="198"/>
        <end position="216"/>
    </location>
</feature>
<dbReference type="GO" id="GO:0022857">
    <property type="term" value="F:transmembrane transporter activity"/>
    <property type="evidence" value="ECO:0007669"/>
    <property type="project" value="InterPro"/>
</dbReference>
<dbReference type="EMBL" id="GEZM01001197">
    <property type="protein sequence ID" value="JAV98073.1"/>
    <property type="molecule type" value="Transcribed_RNA"/>
</dbReference>
<feature type="transmembrane region" description="Helical" evidence="5">
    <location>
        <begin position="296"/>
        <end position="322"/>
    </location>
</feature>
<keyword evidence="3 5" id="KW-1133">Transmembrane helix</keyword>
<evidence type="ECO:0000256" key="4">
    <source>
        <dbReference type="ARBA" id="ARBA00023136"/>
    </source>
</evidence>
<reference evidence="8" key="3">
    <citation type="submission" date="2019-08" db="EMBL/GenBank/DDBJ databases">
        <authorList>
            <consortium name="Photinus pyralis genome working group"/>
            <person name="Fallon T.R."/>
            <person name="Sander Lower S.E."/>
            <person name="Weng J.-K."/>
        </authorList>
    </citation>
    <scope>NUCLEOTIDE SEQUENCE</scope>
    <source>
        <strain evidence="8">1611_PpyrPB1</strain>
        <tissue evidence="8">Whole body</tissue>
    </source>
</reference>
<accession>A0A1Y1NJK9</accession>
<evidence type="ECO:0000313" key="9">
    <source>
        <dbReference type="Proteomes" id="UP000327044"/>
    </source>
</evidence>
<name>A0A1Y1NJK9_PHOPY</name>
<feature type="transmembrane region" description="Helical" evidence="5">
    <location>
        <begin position="84"/>
        <end position="105"/>
    </location>
</feature>
<feature type="transmembrane region" description="Helical" evidence="5">
    <location>
        <begin position="428"/>
        <end position="449"/>
    </location>
</feature>
<dbReference type="EMBL" id="GEZM01001198">
    <property type="protein sequence ID" value="JAV98072.1"/>
    <property type="molecule type" value="Transcribed_RNA"/>
</dbReference>
<feature type="transmembrane region" description="Helical" evidence="5">
    <location>
        <begin position="395"/>
        <end position="416"/>
    </location>
</feature>
<dbReference type="PANTHER" id="PTHR48021:SF24">
    <property type="entry name" value="MAJOR FACILITATOR SUPERFAMILY (MFS) PROFILE DOMAIN-CONTAINING PROTEIN"/>
    <property type="match status" value="1"/>
</dbReference>
<dbReference type="PROSITE" id="PS50850">
    <property type="entry name" value="MFS"/>
    <property type="match status" value="1"/>
</dbReference>
<dbReference type="EMBL" id="GEZM01001199">
    <property type="protein sequence ID" value="JAV98071.1"/>
    <property type="molecule type" value="Transcribed_RNA"/>
</dbReference>
<comment type="subcellular location">
    <subcellularLocation>
        <location evidence="1">Membrane</location>
        <topology evidence="1">Multi-pass membrane protein</topology>
    </subcellularLocation>
</comment>
<dbReference type="InParanoid" id="A0A1Y1NJK9"/>
<dbReference type="AlphaFoldDB" id="A0A1Y1NJK9"/>
<dbReference type="Proteomes" id="UP000327044">
    <property type="component" value="Unassembled WGS sequence"/>
</dbReference>
<feature type="transmembrane region" description="Helical" evidence="5">
    <location>
        <begin position="334"/>
        <end position="353"/>
    </location>
</feature>
<reference evidence="7" key="1">
    <citation type="journal article" date="2016" name="Sci. Rep.">
        <title>Molecular characterization of firefly nuptial gifts: a multi-omics approach sheds light on postcopulatory sexual selection.</title>
        <authorList>
            <person name="Al-Wathiqui N."/>
            <person name="Fallon T.R."/>
            <person name="South A."/>
            <person name="Weng J.K."/>
            <person name="Lewis S.M."/>
        </authorList>
    </citation>
    <scope>NUCLEOTIDE SEQUENCE</scope>
</reference>
<dbReference type="Gene3D" id="1.20.1250.20">
    <property type="entry name" value="MFS general substrate transporter like domains"/>
    <property type="match status" value="1"/>
</dbReference>
<feature type="transmembrane region" description="Helical" evidence="5">
    <location>
        <begin position="138"/>
        <end position="159"/>
    </location>
</feature>
<dbReference type="GO" id="GO:0016020">
    <property type="term" value="C:membrane"/>
    <property type="evidence" value="ECO:0007669"/>
    <property type="project" value="UniProtKB-SubCell"/>
</dbReference>
<dbReference type="SUPFAM" id="SSF103473">
    <property type="entry name" value="MFS general substrate transporter"/>
    <property type="match status" value="1"/>
</dbReference>
<feature type="transmembrane region" description="Helical" evidence="5">
    <location>
        <begin position="171"/>
        <end position="192"/>
    </location>
</feature>
<feature type="transmembrane region" description="Helical" evidence="5">
    <location>
        <begin position="112"/>
        <end position="132"/>
    </location>
</feature>
<evidence type="ECO:0000259" key="6">
    <source>
        <dbReference type="PROSITE" id="PS50850"/>
    </source>
</evidence>
<feature type="transmembrane region" description="Helical" evidence="5">
    <location>
        <begin position="37"/>
        <end position="64"/>
    </location>
</feature>
<dbReference type="InterPro" id="IPR036259">
    <property type="entry name" value="MFS_trans_sf"/>
</dbReference>
<dbReference type="EMBL" id="VVIM01000011">
    <property type="protein sequence ID" value="KAB0791844.1"/>
    <property type="molecule type" value="Genomic_DNA"/>
</dbReference>
<organism evidence="7">
    <name type="scientific">Photinus pyralis</name>
    <name type="common">Common eastern firefly</name>
    <name type="synonym">Lampyris pyralis</name>
    <dbReference type="NCBI Taxonomy" id="7054"/>
    <lineage>
        <taxon>Eukaryota</taxon>
        <taxon>Metazoa</taxon>
        <taxon>Ecdysozoa</taxon>
        <taxon>Arthropoda</taxon>
        <taxon>Hexapoda</taxon>
        <taxon>Insecta</taxon>
        <taxon>Pterygota</taxon>
        <taxon>Neoptera</taxon>
        <taxon>Endopterygota</taxon>
        <taxon>Coleoptera</taxon>
        <taxon>Polyphaga</taxon>
        <taxon>Elateriformia</taxon>
        <taxon>Elateroidea</taxon>
        <taxon>Lampyridae</taxon>
        <taxon>Lampyrinae</taxon>
        <taxon>Photinus</taxon>
    </lineage>
</organism>
<dbReference type="Pfam" id="PF00083">
    <property type="entry name" value="Sugar_tr"/>
    <property type="match status" value="1"/>
</dbReference>
<sequence>MDNLEDRKHAQMLEILNSTRSISHYDAKTLKSLIPQILVTTILIFPNIVVGIIYAYSAILIPQLMEAQNSTDPDVLRVSKTESAWITSSAMLSMPIGAITGGIIMDSLGRLNLLKLMVIPCIAGFAIIATAVNVPMLIAGRMLTGVALVWGLNPGSIYIAEISRADVRGPLSASLVLNLSIGMVLVMIKGWFLSWRLVAWLSIIYVAIFIILIMFIPESPVWLVSKGRNEQAKKSLEWFNKYQPQLEHKLVTYSEMQLSALQKEHLLKTKQNEQMSGSGFTKKLKMFLKPTGYKPLLVLCGQFFFQQFSGVHMIIFNGVIFFQAMGTNMDPYLASIYIGSVRLVMSVVYTWLMKRCNRRLLMIISNIGMAISIALSGLFTSWIQQGTTTHTWMPVTMLMLYFVFAAIGVMFMPIMIASEVFPLAIRGVSQSIVSAIAHLLMFAVLQSYYALDEAFGGSSGLQYFFSAMCVAGLIFSYVFMPETRNKKLTVIEQYFANNTVYITMPKCDINCAKTSKQDNTLVESLDTKN</sequence>
<evidence type="ECO:0000256" key="1">
    <source>
        <dbReference type="ARBA" id="ARBA00004141"/>
    </source>
</evidence>
<evidence type="ECO:0000256" key="5">
    <source>
        <dbReference type="SAM" id="Phobius"/>
    </source>
</evidence>
<reference evidence="8 9" key="2">
    <citation type="journal article" date="2018" name="Elife">
        <title>Firefly genomes illuminate parallel origins of bioluminescence in beetles.</title>
        <authorList>
            <person name="Fallon T.R."/>
            <person name="Lower S.E."/>
            <person name="Chang C.H."/>
            <person name="Bessho-Uehara M."/>
            <person name="Martin G.J."/>
            <person name="Bewick A.J."/>
            <person name="Behringer M."/>
            <person name="Debat H.J."/>
            <person name="Wong I."/>
            <person name="Day J.C."/>
            <person name="Suvorov A."/>
            <person name="Silva C.J."/>
            <person name="Stanger-Hall K.F."/>
            <person name="Hall D.W."/>
            <person name="Schmitz R.J."/>
            <person name="Nelson D.R."/>
            <person name="Lewis S.M."/>
            <person name="Shigenobu S."/>
            <person name="Bybee S.M."/>
            <person name="Larracuente A.M."/>
            <person name="Oba Y."/>
            <person name="Weng J.K."/>
        </authorList>
    </citation>
    <scope>NUCLEOTIDE SEQUENCE [LARGE SCALE GENOMIC DNA]</scope>
    <source>
        <strain evidence="8">1611_PpyrPB1</strain>
        <tissue evidence="8">Whole body</tissue>
    </source>
</reference>
<dbReference type="InterPro" id="IPR020846">
    <property type="entry name" value="MFS_dom"/>
</dbReference>
<dbReference type="InterPro" id="IPR005828">
    <property type="entry name" value="MFS_sugar_transport-like"/>
</dbReference>
<keyword evidence="4 5" id="KW-0472">Membrane</keyword>
<protein>
    <recommendedName>
        <fullName evidence="6">Major facilitator superfamily (MFS) profile domain-containing protein</fullName>
    </recommendedName>
</protein>
<dbReference type="FunFam" id="1.20.1250.20:FF:000249">
    <property type="entry name" value="facilitated trehalose transporter Tret1"/>
    <property type="match status" value="1"/>
</dbReference>
<dbReference type="OrthoDB" id="6612291at2759"/>